<dbReference type="GO" id="GO:0005525">
    <property type="term" value="F:GTP binding"/>
    <property type="evidence" value="ECO:0007669"/>
    <property type="project" value="InterPro"/>
</dbReference>
<dbReference type="PANTHER" id="PTHR11566:SF21">
    <property type="entry name" value="DYNAMIN RELATED PROTEIN 1, ISOFORM A"/>
    <property type="match status" value="1"/>
</dbReference>
<name>A0A9P6QGS8_9FUNG</name>
<reference evidence="5" key="1">
    <citation type="journal article" date="2020" name="Fungal Divers.">
        <title>Resolving the Mortierellaceae phylogeny through synthesis of multi-gene phylogenetics and phylogenomics.</title>
        <authorList>
            <person name="Vandepol N."/>
            <person name="Liber J."/>
            <person name="Desiro A."/>
            <person name="Na H."/>
            <person name="Kennedy M."/>
            <person name="Barry K."/>
            <person name="Grigoriev I.V."/>
            <person name="Miller A.N."/>
            <person name="O'Donnell K."/>
            <person name="Stajich J.E."/>
            <person name="Bonito G."/>
        </authorList>
    </citation>
    <scope>NUCLEOTIDE SEQUENCE</scope>
    <source>
        <strain evidence="5">BC1065</strain>
    </source>
</reference>
<dbReference type="Gene3D" id="1.20.120.1240">
    <property type="entry name" value="Dynamin, middle domain"/>
    <property type="match status" value="1"/>
</dbReference>
<comment type="caution">
    <text evidence="5">The sequence shown here is derived from an EMBL/GenBank/DDBJ whole genome shotgun (WGS) entry which is preliminary data.</text>
</comment>
<feature type="compositionally biased region" description="Acidic residues" evidence="3">
    <location>
        <begin position="371"/>
        <end position="407"/>
    </location>
</feature>
<dbReference type="GO" id="GO:0016559">
    <property type="term" value="P:peroxisome fission"/>
    <property type="evidence" value="ECO:0007669"/>
    <property type="project" value="TreeGrafter"/>
</dbReference>
<keyword evidence="6" id="KW-1185">Reference proteome</keyword>
<dbReference type="InterPro" id="IPR045063">
    <property type="entry name" value="Dynamin_N"/>
</dbReference>
<dbReference type="InterPro" id="IPR001401">
    <property type="entry name" value="Dynamin_GTPase"/>
</dbReference>
<keyword evidence="1" id="KW-0547">Nucleotide-binding</keyword>
<evidence type="ECO:0000313" key="5">
    <source>
        <dbReference type="EMBL" id="KAG0268423.1"/>
    </source>
</evidence>
<feature type="compositionally biased region" description="Pro residues" evidence="3">
    <location>
        <begin position="610"/>
        <end position="621"/>
    </location>
</feature>
<dbReference type="PRINTS" id="PR00195">
    <property type="entry name" value="DYNAMIN"/>
</dbReference>
<dbReference type="AlphaFoldDB" id="A0A9P6QGS8"/>
<dbReference type="InterPro" id="IPR030381">
    <property type="entry name" value="G_DYNAMIN_dom"/>
</dbReference>
<dbReference type="InterPro" id="IPR027417">
    <property type="entry name" value="P-loop_NTPase"/>
</dbReference>
<evidence type="ECO:0000256" key="2">
    <source>
        <dbReference type="ARBA" id="ARBA00023134"/>
    </source>
</evidence>
<feature type="compositionally biased region" description="Basic and acidic residues" evidence="3">
    <location>
        <begin position="408"/>
        <end position="417"/>
    </location>
</feature>
<dbReference type="Proteomes" id="UP000807716">
    <property type="component" value="Unassembled WGS sequence"/>
</dbReference>
<evidence type="ECO:0000256" key="3">
    <source>
        <dbReference type="SAM" id="MobiDB-lite"/>
    </source>
</evidence>
<dbReference type="PANTHER" id="PTHR11566">
    <property type="entry name" value="DYNAMIN"/>
    <property type="match status" value="1"/>
</dbReference>
<dbReference type="Pfam" id="PF00350">
    <property type="entry name" value="Dynamin_N"/>
    <property type="match status" value="1"/>
</dbReference>
<dbReference type="EMBL" id="JAAAJB010000051">
    <property type="protein sequence ID" value="KAG0268423.1"/>
    <property type="molecule type" value="Genomic_DNA"/>
</dbReference>
<dbReference type="GO" id="GO:0005739">
    <property type="term" value="C:mitochondrion"/>
    <property type="evidence" value="ECO:0007669"/>
    <property type="project" value="TreeGrafter"/>
</dbReference>
<dbReference type="SUPFAM" id="SSF52540">
    <property type="entry name" value="P-loop containing nucleoside triphosphate hydrolases"/>
    <property type="match status" value="1"/>
</dbReference>
<keyword evidence="2" id="KW-0342">GTP-binding</keyword>
<dbReference type="GO" id="GO:0003924">
    <property type="term" value="F:GTPase activity"/>
    <property type="evidence" value="ECO:0007669"/>
    <property type="project" value="InterPro"/>
</dbReference>
<evidence type="ECO:0000313" key="6">
    <source>
        <dbReference type="Proteomes" id="UP000807716"/>
    </source>
</evidence>
<dbReference type="GO" id="GO:0048312">
    <property type="term" value="P:intracellular distribution of mitochondria"/>
    <property type="evidence" value="ECO:0007669"/>
    <property type="project" value="TreeGrafter"/>
</dbReference>
<dbReference type="GO" id="GO:0000266">
    <property type="term" value="P:mitochondrial fission"/>
    <property type="evidence" value="ECO:0007669"/>
    <property type="project" value="TreeGrafter"/>
</dbReference>
<dbReference type="OrthoDB" id="5061070at2759"/>
<feature type="region of interest" description="Disordered" evidence="3">
    <location>
        <begin position="367"/>
        <end position="417"/>
    </location>
</feature>
<dbReference type="GO" id="GO:0005874">
    <property type="term" value="C:microtubule"/>
    <property type="evidence" value="ECO:0007669"/>
    <property type="project" value="TreeGrafter"/>
</dbReference>
<feature type="region of interest" description="Disordered" evidence="3">
    <location>
        <begin position="599"/>
        <end position="625"/>
    </location>
</feature>
<gene>
    <name evidence="5" type="ORF">DFQ27_006775</name>
</gene>
<sequence length="730" mass="82939">MFSLDSSYQSIIDQIYKIRSDGVAGKLSIPRLAIIGDQSSGKSSTLESFTQLPFPHGEGMCTRFAIQVNMRRDVSLKEDQLSASIDGEIEFNKKHEKGASRAEFRSVIDDATKILCSGRVQISEKMLEITLRGPTQAPLTLVDLPGFINMSLDAHGEDLPKTIREINRRYIKESRTIILAVIPASNDFENSAILNEAKLHDPTGERTIPIITKPDLMRESKQWMSVILNKSKSMPLGYLVMCNKTYDDDKTWDYARAKEAEFFKSGMWSKVDPQRKGRLAVKSFLGRLLYDHICKEMPAFKKEVRSALNKYKSDLNDMGVPIADKAVAREMLKTANLKLQVKVNRFLNADYDPSYIAAYWKKKKSSAFSSDSDDGEETEDDEGGKDGDDDADGEDGESGEDDGDDDASESRRGRVRRGGEEPYFVRASLLRLYHEYRTAMRDDLKCVSYDDTVQQVALYKGYELPGFTSFTTFKNVYNGHYLPGWRTVTDAYVDRMHSHLTEALRGFIKHATDASTFKVFAREFNRFSREQEEKIRTTVSDIFDDEEVPFTLNRHFVEAVHKERSKNNRIPALPIELSVTEKNEGRSARQASASAFGIIGSNPPLQMGSPPTPPQQRPPPLGQSQVAENDGLAYLQKSQPNSDWNDMLTTKEMVPCMLAYLTTAIERIVDKVLMETIERHMIRRIDEYFHKMCNIDDEALEPMLEPPALGERRAELYKRIAEYERLLDEL</sequence>
<evidence type="ECO:0000259" key="4">
    <source>
        <dbReference type="PROSITE" id="PS51718"/>
    </source>
</evidence>
<dbReference type="SMART" id="SM00053">
    <property type="entry name" value="DYNc"/>
    <property type="match status" value="1"/>
</dbReference>
<dbReference type="Gene3D" id="3.40.50.300">
    <property type="entry name" value="P-loop containing nucleotide triphosphate hydrolases"/>
    <property type="match status" value="1"/>
</dbReference>
<dbReference type="CDD" id="cd08771">
    <property type="entry name" value="DLP_1"/>
    <property type="match status" value="1"/>
</dbReference>
<evidence type="ECO:0000256" key="1">
    <source>
        <dbReference type="ARBA" id="ARBA00022741"/>
    </source>
</evidence>
<dbReference type="GO" id="GO:0006897">
    <property type="term" value="P:endocytosis"/>
    <property type="evidence" value="ECO:0007669"/>
    <property type="project" value="TreeGrafter"/>
</dbReference>
<dbReference type="Pfam" id="PF01031">
    <property type="entry name" value="Dynamin_M"/>
    <property type="match status" value="1"/>
</dbReference>
<organism evidence="5 6">
    <name type="scientific">Actinomortierella ambigua</name>
    <dbReference type="NCBI Taxonomy" id="1343610"/>
    <lineage>
        <taxon>Eukaryota</taxon>
        <taxon>Fungi</taxon>
        <taxon>Fungi incertae sedis</taxon>
        <taxon>Mucoromycota</taxon>
        <taxon>Mortierellomycotina</taxon>
        <taxon>Mortierellomycetes</taxon>
        <taxon>Mortierellales</taxon>
        <taxon>Mortierellaceae</taxon>
        <taxon>Actinomortierella</taxon>
    </lineage>
</organism>
<dbReference type="PROSITE" id="PS51718">
    <property type="entry name" value="G_DYNAMIN_2"/>
    <property type="match status" value="1"/>
</dbReference>
<accession>A0A9P6QGS8</accession>
<dbReference type="GO" id="GO:0008017">
    <property type="term" value="F:microtubule binding"/>
    <property type="evidence" value="ECO:0007669"/>
    <property type="project" value="TreeGrafter"/>
</dbReference>
<feature type="domain" description="Dynamin-type G" evidence="4">
    <location>
        <begin position="26"/>
        <end position="295"/>
    </location>
</feature>
<dbReference type="InterPro" id="IPR022812">
    <property type="entry name" value="Dynamin"/>
</dbReference>
<proteinExistence type="predicted"/>
<dbReference type="GO" id="GO:0016020">
    <property type="term" value="C:membrane"/>
    <property type="evidence" value="ECO:0007669"/>
    <property type="project" value="TreeGrafter"/>
</dbReference>
<dbReference type="InterPro" id="IPR000375">
    <property type="entry name" value="Dynamin_stalk"/>
</dbReference>
<protein>
    <recommendedName>
        <fullName evidence="4">Dynamin-type G domain-containing protein</fullName>
    </recommendedName>
</protein>